<dbReference type="Proteomes" id="UP001056716">
    <property type="component" value="Chromosome"/>
</dbReference>
<accession>A0AAE9LU97</accession>
<evidence type="ECO:0000313" key="2">
    <source>
        <dbReference type="Proteomes" id="UP001056716"/>
    </source>
</evidence>
<protein>
    <submittedName>
        <fullName evidence="1">Uncharacterized protein</fullName>
    </submittedName>
</protein>
<dbReference type="KEGG" id="atz:M5E07_05975"/>
<dbReference type="EMBL" id="CP098732">
    <property type="protein sequence ID" value="USE84807.1"/>
    <property type="molecule type" value="Genomic_DNA"/>
</dbReference>
<name>A0AAE9LU97_9GAMM</name>
<sequence length="78" mass="9421">MNNAELNIWRAYRQKYGSLFFGRRIEQGFGNWMAHYTRFKVKEGTEVDATEFMPHEPTPELTYEQMRMIEIRKQKESA</sequence>
<evidence type="ECO:0000313" key="1">
    <source>
        <dbReference type="EMBL" id="USE84807.1"/>
    </source>
</evidence>
<dbReference type="AlphaFoldDB" id="A0AAE9LU97"/>
<reference evidence="1" key="1">
    <citation type="submission" date="2022-06" db="EMBL/GenBank/DDBJ databases">
        <title>Isolation, identification and characterization of iprodione-degrading strains in Lhasa, Tibet.</title>
        <authorList>
            <person name="Pan H."/>
        </authorList>
    </citation>
    <scope>NUCLEOTIDE SEQUENCE</scope>
    <source>
        <strain evidence="1">Y-23</strain>
    </source>
</reference>
<keyword evidence="2" id="KW-1185">Reference proteome</keyword>
<organism evidence="1 2">
    <name type="scientific">Acinetobacter tibetensis</name>
    <dbReference type="NCBI Taxonomy" id="2943497"/>
    <lineage>
        <taxon>Bacteria</taxon>
        <taxon>Pseudomonadati</taxon>
        <taxon>Pseudomonadota</taxon>
        <taxon>Gammaproteobacteria</taxon>
        <taxon>Moraxellales</taxon>
        <taxon>Moraxellaceae</taxon>
        <taxon>Acinetobacter</taxon>
    </lineage>
</organism>
<proteinExistence type="predicted"/>
<gene>
    <name evidence="1" type="ORF">M5E07_05975</name>
</gene>